<dbReference type="Proteomes" id="UP000504638">
    <property type="component" value="Unplaced"/>
</dbReference>
<dbReference type="OrthoDB" id="152248at2759"/>
<dbReference type="EMBL" id="ML975152">
    <property type="protein sequence ID" value="KAF1814702.1"/>
    <property type="molecule type" value="Genomic_DNA"/>
</dbReference>
<feature type="non-terminal residue" evidence="1">
    <location>
        <position position="1"/>
    </location>
</feature>
<organism evidence="1">
    <name type="scientific">Eremomyces bilateralis CBS 781.70</name>
    <dbReference type="NCBI Taxonomy" id="1392243"/>
    <lineage>
        <taxon>Eukaryota</taxon>
        <taxon>Fungi</taxon>
        <taxon>Dikarya</taxon>
        <taxon>Ascomycota</taxon>
        <taxon>Pezizomycotina</taxon>
        <taxon>Dothideomycetes</taxon>
        <taxon>Dothideomycetes incertae sedis</taxon>
        <taxon>Eremomycetales</taxon>
        <taxon>Eremomycetaceae</taxon>
        <taxon>Eremomyces</taxon>
    </lineage>
</organism>
<gene>
    <name evidence="1 3" type="ORF">P152DRAFT_369553</name>
</gene>
<evidence type="ECO:0000313" key="2">
    <source>
        <dbReference type="Proteomes" id="UP000504638"/>
    </source>
</evidence>
<keyword evidence="2" id="KW-1185">Reference proteome</keyword>
<dbReference type="InterPro" id="IPR025649">
    <property type="entry name" value="DUF4360"/>
</dbReference>
<dbReference type="RefSeq" id="XP_033536333.1">
    <property type="nucleotide sequence ID" value="XM_033675484.1"/>
</dbReference>
<dbReference type="PANTHER" id="PTHR38847">
    <property type="match status" value="1"/>
</dbReference>
<reference evidence="3" key="3">
    <citation type="submission" date="2025-04" db="UniProtKB">
        <authorList>
            <consortium name="RefSeq"/>
        </authorList>
    </citation>
    <scope>IDENTIFICATION</scope>
    <source>
        <strain evidence="3">CBS 781.70</strain>
    </source>
</reference>
<name>A0A6G1G9M9_9PEZI</name>
<evidence type="ECO:0000313" key="1">
    <source>
        <dbReference type="EMBL" id="KAF1814702.1"/>
    </source>
</evidence>
<protein>
    <submittedName>
        <fullName evidence="1 3">Uncharacterized protein</fullName>
    </submittedName>
</protein>
<dbReference type="GeneID" id="54416054"/>
<dbReference type="PANTHER" id="PTHR38847:SF1">
    <property type="entry name" value="PSEUDOURIDINE SYNTHASE RSUA_RLUA-LIKE DOMAIN-CONTAINING PROTEIN"/>
    <property type="match status" value="1"/>
</dbReference>
<accession>A0A6G1G9M9</accession>
<evidence type="ECO:0000313" key="3">
    <source>
        <dbReference type="RefSeq" id="XP_033536333.1"/>
    </source>
</evidence>
<proteinExistence type="predicted"/>
<dbReference type="Pfam" id="PF14273">
    <property type="entry name" value="DUF4360"/>
    <property type="match status" value="1"/>
</dbReference>
<feature type="non-terminal residue" evidence="1">
    <location>
        <position position="170"/>
    </location>
</feature>
<reference evidence="3" key="2">
    <citation type="submission" date="2020-04" db="EMBL/GenBank/DDBJ databases">
        <authorList>
            <consortium name="NCBI Genome Project"/>
        </authorList>
    </citation>
    <scope>NUCLEOTIDE SEQUENCE</scope>
    <source>
        <strain evidence="3">CBS 781.70</strain>
    </source>
</reference>
<reference evidence="1 3" key="1">
    <citation type="submission" date="2020-01" db="EMBL/GenBank/DDBJ databases">
        <authorList>
            <consortium name="DOE Joint Genome Institute"/>
            <person name="Haridas S."/>
            <person name="Albert R."/>
            <person name="Binder M."/>
            <person name="Bloem J."/>
            <person name="Labutti K."/>
            <person name="Salamov A."/>
            <person name="Andreopoulos B."/>
            <person name="Baker S.E."/>
            <person name="Barry K."/>
            <person name="Bills G."/>
            <person name="Bluhm B.H."/>
            <person name="Cannon C."/>
            <person name="Castanera R."/>
            <person name="Culley D.E."/>
            <person name="Daum C."/>
            <person name="Ezra D."/>
            <person name="Gonzalez J.B."/>
            <person name="Henrissat B."/>
            <person name="Kuo A."/>
            <person name="Liang C."/>
            <person name="Lipzen A."/>
            <person name="Lutzoni F."/>
            <person name="Magnuson J."/>
            <person name="Mondo S."/>
            <person name="Nolan M."/>
            <person name="Ohm R."/>
            <person name="Pangilinan J."/>
            <person name="Park H.-J."/>
            <person name="Ramirez L."/>
            <person name="Alfaro M."/>
            <person name="Sun H."/>
            <person name="Tritt A."/>
            <person name="Yoshinaga Y."/>
            <person name="Zwiers L.-H."/>
            <person name="Turgeon B.G."/>
            <person name="Goodwin S.B."/>
            <person name="Spatafora J.W."/>
            <person name="Crous P.W."/>
            <person name="Grigoriev I.V."/>
        </authorList>
    </citation>
    <scope>NUCLEOTIDE SEQUENCE</scope>
    <source>
        <strain evidence="1 3">CBS 781.70</strain>
    </source>
</reference>
<sequence length="170" mass="18423">GNNGCPPGTFSVAISADNSIMTLMFDNFEATIGPKVPKGSNSKYCAVTVKLDVPDNWRYRIDAADYRGYCNLESGVTGTITSGYGHGGKNDQTRFSKSLRGPLSEDYLLHSGNQRGATSPCGKQANSKNSVRITLRIGLQSRNEQAQGLITADSADHVFKQELPLTWEKC</sequence>
<dbReference type="AlphaFoldDB" id="A0A6G1G9M9"/>